<organism evidence="9 10">
    <name type="scientific">Vitis vinifera</name>
    <name type="common">Grape</name>
    <dbReference type="NCBI Taxonomy" id="29760"/>
    <lineage>
        <taxon>Eukaryota</taxon>
        <taxon>Viridiplantae</taxon>
        <taxon>Streptophyta</taxon>
        <taxon>Embryophyta</taxon>
        <taxon>Tracheophyta</taxon>
        <taxon>Spermatophyta</taxon>
        <taxon>Magnoliopsida</taxon>
        <taxon>eudicotyledons</taxon>
        <taxon>Gunneridae</taxon>
        <taxon>Pentapetalae</taxon>
        <taxon>rosids</taxon>
        <taxon>Vitales</taxon>
        <taxon>Vitaceae</taxon>
        <taxon>Viteae</taxon>
        <taxon>Vitis</taxon>
    </lineage>
</organism>
<dbReference type="PANTHER" id="PTHR24559:SF444">
    <property type="entry name" value="REVERSE TRANSCRIPTASE DOMAIN-CONTAINING PROTEIN"/>
    <property type="match status" value="1"/>
</dbReference>
<feature type="domain" description="Reverse transcriptase" evidence="8">
    <location>
        <begin position="103"/>
        <end position="188"/>
    </location>
</feature>
<keyword evidence="1" id="KW-0645">Protease</keyword>
<keyword evidence="4" id="KW-0540">Nuclease</keyword>
<comment type="caution">
    <text evidence="9">The sequence shown here is derived from an EMBL/GenBank/DDBJ whole genome shotgun (WGS) entry which is preliminary data.</text>
</comment>
<dbReference type="CDD" id="cd01647">
    <property type="entry name" value="RT_LTR"/>
    <property type="match status" value="1"/>
</dbReference>
<dbReference type="InterPro" id="IPR043502">
    <property type="entry name" value="DNA/RNA_pol_sf"/>
</dbReference>
<protein>
    <submittedName>
        <fullName evidence="9">Transposon Ty3-I Gag-Pol polyprotein</fullName>
    </submittedName>
</protein>
<evidence type="ECO:0000256" key="3">
    <source>
        <dbReference type="ARBA" id="ARBA00022695"/>
    </source>
</evidence>
<keyword evidence="6" id="KW-0378">Hydrolase</keyword>
<dbReference type="AlphaFoldDB" id="A0A438DT32"/>
<dbReference type="PANTHER" id="PTHR24559">
    <property type="entry name" value="TRANSPOSON TY3-I GAG-POL POLYPROTEIN"/>
    <property type="match status" value="1"/>
</dbReference>
<name>A0A438DT32_VITVI</name>
<evidence type="ECO:0000256" key="7">
    <source>
        <dbReference type="ARBA" id="ARBA00022918"/>
    </source>
</evidence>
<keyword evidence="2" id="KW-0808">Transferase</keyword>
<evidence type="ECO:0000256" key="4">
    <source>
        <dbReference type="ARBA" id="ARBA00022722"/>
    </source>
</evidence>
<reference evidence="9 10" key="1">
    <citation type="journal article" date="2018" name="PLoS Genet.">
        <title>Population sequencing reveals clonal diversity and ancestral inbreeding in the grapevine cultivar Chardonnay.</title>
        <authorList>
            <person name="Roach M.J."/>
            <person name="Johnson D.L."/>
            <person name="Bohlmann J."/>
            <person name="van Vuuren H.J."/>
            <person name="Jones S.J."/>
            <person name="Pretorius I.S."/>
            <person name="Schmidt S.A."/>
            <person name="Borneman A.R."/>
        </authorList>
    </citation>
    <scope>NUCLEOTIDE SEQUENCE [LARGE SCALE GENOMIC DNA]</scope>
    <source>
        <strain evidence="10">cv. Chardonnay</strain>
        <tissue evidence="9">Leaf</tissue>
    </source>
</reference>
<evidence type="ECO:0000313" key="9">
    <source>
        <dbReference type="EMBL" id="RVW38633.1"/>
    </source>
</evidence>
<dbReference type="InterPro" id="IPR000477">
    <property type="entry name" value="RT_dom"/>
</dbReference>
<sequence length="195" mass="22661">MGHQLRPWETLYCRSKLAQSLSTYNFRWYKIYHLSMSSGAHMTTLHESHPLYISSNARPIRQKVRRFHPDRQTIIRNEVDKLLEAGFIREVDYPDWLANVVVVPKKEGKWRVCVDYTNLNNACPKDSFPLPRIDQIVDSTAGQGMLSFLDAFSGYHQIPMSPTDEEKTAFITPHGLYCYRVMPFGLKNVAPRIRD</sequence>
<dbReference type="GO" id="GO:0006508">
    <property type="term" value="P:proteolysis"/>
    <property type="evidence" value="ECO:0007669"/>
    <property type="project" value="UniProtKB-KW"/>
</dbReference>
<keyword evidence="3" id="KW-0548">Nucleotidyltransferase</keyword>
<dbReference type="GO" id="GO:0003964">
    <property type="term" value="F:RNA-directed DNA polymerase activity"/>
    <property type="evidence" value="ECO:0007669"/>
    <property type="project" value="UniProtKB-KW"/>
</dbReference>
<dbReference type="SUPFAM" id="SSF56672">
    <property type="entry name" value="DNA/RNA polymerases"/>
    <property type="match status" value="1"/>
</dbReference>
<gene>
    <name evidence="9" type="primary">TY3B-I_50</name>
    <name evidence="9" type="ORF">CK203_077549</name>
</gene>
<dbReference type="InterPro" id="IPR053134">
    <property type="entry name" value="RNA-dir_DNA_polymerase"/>
</dbReference>
<evidence type="ECO:0000256" key="2">
    <source>
        <dbReference type="ARBA" id="ARBA00022679"/>
    </source>
</evidence>
<evidence type="ECO:0000256" key="5">
    <source>
        <dbReference type="ARBA" id="ARBA00022759"/>
    </source>
</evidence>
<dbReference type="GO" id="GO:0008233">
    <property type="term" value="F:peptidase activity"/>
    <property type="evidence" value="ECO:0007669"/>
    <property type="project" value="UniProtKB-KW"/>
</dbReference>
<evidence type="ECO:0000256" key="6">
    <source>
        <dbReference type="ARBA" id="ARBA00022801"/>
    </source>
</evidence>
<dbReference type="GO" id="GO:0004519">
    <property type="term" value="F:endonuclease activity"/>
    <property type="evidence" value="ECO:0007669"/>
    <property type="project" value="UniProtKB-KW"/>
</dbReference>
<evidence type="ECO:0000259" key="8">
    <source>
        <dbReference type="Pfam" id="PF00078"/>
    </source>
</evidence>
<keyword evidence="7" id="KW-0695">RNA-directed DNA polymerase</keyword>
<dbReference type="FunFam" id="3.10.10.10:FF:000007">
    <property type="entry name" value="Retrovirus-related Pol polyprotein from transposon 17.6-like Protein"/>
    <property type="match status" value="1"/>
</dbReference>
<accession>A0A438DT32</accession>
<dbReference type="Gene3D" id="3.10.10.10">
    <property type="entry name" value="HIV Type 1 Reverse Transcriptase, subunit A, domain 1"/>
    <property type="match status" value="2"/>
</dbReference>
<evidence type="ECO:0000313" key="10">
    <source>
        <dbReference type="Proteomes" id="UP000288805"/>
    </source>
</evidence>
<dbReference type="Pfam" id="PF00078">
    <property type="entry name" value="RVT_1"/>
    <property type="match status" value="1"/>
</dbReference>
<proteinExistence type="predicted"/>
<keyword evidence="5" id="KW-0255">Endonuclease</keyword>
<dbReference type="EMBL" id="QGNW01001503">
    <property type="protein sequence ID" value="RVW38633.1"/>
    <property type="molecule type" value="Genomic_DNA"/>
</dbReference>
<evidence type="ECO:0000256" key="1">
    <source>
        <dbReference type="ARBA" id="ARBA00022670"/>
    </source>
</evidence>
<dbReference type="Proteomes" id="UP000288805">
    <property type="component" value="Unassembled WGS sequence"/>
</dbReference>